<dbReference type="SMART" id="SM00671">
    <property type="entry name" value="SEL1"/>
    <property type="match status" value="5"/>
</dbReference>
<sequence length="432" mass="49443">GGTLRDYLLKNTNNIEWELKIQFAIQLADAVKWLHDDNIIHGDLHSNNILISEDVLKLADFGLSQRVVEASNSRTASEIFGIIPYIDPQCFVLTAANLASRIIVDELREKHVAGTPHQYVTIYEQCWQGTPNNRPSIQEVAMKLKNIIIQVTEIDYDISEDFGTFLSNALSNMNSDININNSDDNKLDMIHFVTNLYSTFIKLFNEGRSVSYIIINFMSKHNKTPEEVFNWLFINNDNSRHIFLLGLFYIWGIGTVKSDTEPFNLFLDAAEKGNVIARYFVGRCYEVGWNIKKNIKKAIEWYEKASKDGCPVADCMLGNYYYKDGQYTRAFKLLKSAVEEGNAIAMHTLGLCYQKGRGTYANMAEGFKLFEQVAKMGLTASQYELGQCYEDGKGTKRDLEKALEWYQKAAEKDPTIRNDRERVKNKMIKNRA</sequence>
<dbReference type="SMART" id="SM00219">
    <property type="entry name" value="TyrKc"/>
    <property type="match status" value="1"/>
</dbReference>
<dbReference type="InterPro" id="IPR011009">
    <property type="entry name" value="Kinase-like_dom_sf"/>
</dbReference>
<dbReference type="PANTHER" id="PTHR11102">
    <property type="entry name" value="SEL-1-LIKE PROTEIN"/>
    <property type="match status" value="1"/>
</dbReference>
<dbReference type="GO" id="GO:0005524">
    <property type="term" value="F:ATP binding"/>
    <property type="evidence" value="ECO:0007669"/>
    <property type="project" value="InterPro"/>
</dbReference>
<dbReference type="Gene3D" id="1.25.40.10">
    <property type="entry name" value="Tetratricopeptide repeat domain"/>
    <property type="match status" value="1"/>
</dbReference>
<dbReference type="SUPFAM" id="SSF81901">
    <property type="entry name" value="HCP-like"/>
    <property type="match status" value="1"/>
</dbReference>
<dbReference type="Gene3D" id="1.10.510.10">
    <property type="entry name" value="Transferase(Phosphotransferase) domain 1"/>
    <property type="match status" value="1"/>
</dbReference>
<dbReference type="InterPro" id="IPR020635">
    <property type="entry name" value="Tyr_kinase_cat_dom"/>
</dbReference>
<accession>A0A9N9NPT8</accession>
<evidence type="ECO:0000313" key="3">
    <source>
        <dbReference type="EMBL" id="CAG8758736.1"/>
    </source>
</evidence>
<comment type="similarity">
    <text evidence="1">Belongs to the sel-1 family.</text>
</comment>
<proteinExistence type="inferred from homology"/>
<dbReference type="Proteomes" id="UP000789759">
    <property type="component" value="Unassembled WGS sequence"/>
</dbReference>
<evidence type="ECO:0000256" key="1">
    <source>
        <dbReference type="ARBA" id="ARBA00038101"/>
    </source>
</evidence>
<dbReference type="InterPro" id="IPR011990">
    <property type="entry name" value="TPR-like_helical_dom_sf"/>
</dbReference>
<dbReference type="PANTHER" id="PTHR11102:SF160">
    <property type="entry name" value="ERAD-ASSOCIATED E3 UBIQUITIN-PROTEIN LIGASE COMPONENT HRD3"/>
    <property type="match status" value="1"/>
</dbReference>
<dbReference type="InterPro" id="IPR001245">
    <property type="entry name" value="Ser-Thr/Tyr_kinase_cat_dom"/>
</dbReference>
<comment type="caution">
    <text evidence="3">The sequence shown here is derived from an EMBL/GenBank/DDBJ whole genome shotgun (WGS) entry which is preliminary data.</text>
</comment>
<dbReference type="Pfam" id="PF07714">
    <property type="entry name" value="PK_Tyr_Ser-Thr"/>
    <property type="match status" value="1"/>
</dbReference>
<dbReference type="AlphaFoldDB" id="A0A9N9NPT8"/>
<reference evidence="3" key="1">
    <citation type="submission" date="2021-06" db="EMBL/GenBank/DDBJ databases">
        <authorList>
            <person name="Kallberg Y."/>
            <person name="Tangrot J."/>
            <person name="Rosling A."/>
        </authorList>
    </citation>
    <scope>NUCLEOTIDE SEQUENCE</scope>
    <source>
        <strain evidence="3">FL966</strain>
    </source>
</reference>
<evidence type="ECO:0000259" key="2">
    <source>
        <dbReference type="PROSITE" id="PS50011"/>
    </source>
</evidence>
<dbReference type="InterPro" id="IPR006597">
    <property type="entry name" value="Sel1-like"/>
</dbReference>
<evidence type="ECO:0000313" key="4">
    <source>
        <dbReference type="Proteomes" id="UP000789759"/>
    </source>
</evidence>
<protein>
    <submittedName>
        <fullName evidence="3">5018_t:CDS:1</fullName>
    </submittedName>
</protein>
<dbReference type="Pfam" id="PF08238">
    <property type="entry name" value="Sel1"/>
    <property type="match status" value="5"/>
</dbReference>
<organism evidence="3 4">
    <name type="scientific">Cetraspora pellucida</name>
    <dbReference type="NCBI Taxonomy" id="1433469"/>
    <lineage>
        <taxon>Eukaryota</taxon>
        <taxon>Fungi</taxon>
        <taxon>Fungi incertae sedis</taxon>
        <taxon>Mucoromycota</taxon>
        <taxon>Glomeromycotina</taxon>
        <taxon>Glomeromycetes</taxon>
        <taxon>Diversisporales</taxon>
        <taxon>Gigasporaceae</taxon>
        <taxon>Cetraspora</taxon>
    </lineage>
</organism>
<feature type="non-terminal residue" evidence="3">
    <location>
        <position position="1"/>
    </location>
</feature>
<feature type="domain" description="Protein kinase" evidence="2">
    <location>
        <begin position="1"/>
        <end position="194"/>
    </location>
</feature>
<dbReference type="SUPFAM" id="SSF56112">
    <property type="entry name" value="Protein kinase-like (PK-like)"/>
    <property type="match status" value="1"/>
</dbReference>
<dbReference type="PROSITE" id="PS50011">
    <property type="entry name" value="PROTEIN_KINASE_DOM"/>
    <property type="match status" value="1"/>
</dbReference>
<gene>
    <name evidence="3" type="ORF">CPELLU_LOCUS15169</name>
</gene>
<dbReference type="EMBL" id="CAJVQA010019367">
    <property type="protein sequence ID" value="CAG8758736.1"/>
    <property type="molecule type" value="Genomic_DNA"/>
</dbReference>
<dbReference type="OrthoDB" id="2384430at2759"/>
<dbReference type="GO" id="GO:0004713">
    <property type="term" value="F:protein tyrosine kinase activity"/>
    <property type="evidence" value="ECO:0007669"/>
    <property type="project" value="InterPro"/>
</dbReference>
<keyword evidence="4" id="KW-1185">Reference proteome</keyword>
<dbReference type="InterPro" id="IPR050767">
    <property type="entry name" value="Sel1_AlgK"/>
</dbReference>
<name>A0A9N9NPT8_9GLOM</name>
<dbReference type="InterPro" id="IPR000719">
    <property type="entry name" value="Prot_kinase_dom"/>
</dbReference>